<reference evidence="3" key="1">
    <citation type="submission" date="2019-08" db="EMBL/GenBank/DDBJ databases">
        <title>Limnoglobus roseus gen. nov., sp. nov., a novel freshwater planctomycete with a giant genome from the family Gemmataceae.</title>
        <authorList>
            <person name="Kulichevskaya I.S."/>
            <person name="Naumoff D.G."/>
            <person name="Miroshnikov K."/>
            <person name="Ivanova A."/>
            <person name="Philippov D.A."/>
            <person name="Hakobyan A."/>
            <person name="Rijpstra I.C."/>
            <person name="Sinninghe Damste J.S."/>
            <person name="Liesack W."/>
            <person name="Dedysh S.N."/>
        </authorList>
    </citation>
    <scope>NUCLEOTIDE SEQUENCE [LARGE SCALE GENOMIC DNA]</scope>
    <source>
        <strain evidence="3">PX52</strain>
    </source>
</reference>
<dbReference type="AlphaFoldDB" id="A0A5C1A9P8"/>
<accession>A0A5C1A9P8</accession>
<feature type="transmembrane region" description="Helical" evidence="1">
    <location>
        <begin position="6"/>
        <end position="28"/>
    </location>
</feature>
<keyword evidence="1" id="KW-0472">Membrane</keyword>
<evidence type="ECO:0000313" key="3">
    <source>
        <dbReference type="Proteomes" id="UP000324974"/>
    </source>
</evidence>
<gene>
    <name evidence="2" type="ORF">PX52LOC_02369</name>
</gene>
<dbReference type="Proteomes" id="UP000324974">
    <property type="component" value="Chromosome"/>
</dbReference>
<name>A0A5C1A9P8_9BACT</name>
<evidence type="ECO:0000256" key="1">
    <source>
        <dbReference type="SAM" id="Phobius"/>
    </source>
</evidence>
<proteinExistence type="predicted"/>
<keyword evidence="1" id="KW-1133">Transmembrane helix</keyword>
<dbReference type="KEGG" id="lrs:PX52LOC_02369"/>
<sequence length="131" mass="14731">MRLLGFLFNLLILAGFIAAILYFTGVLGRRAGGKSGLRLRLSRKDVRAYARRYLKKFPGTKAKSLREALRQEFLPERVAKQSADEQALGCMMFGLGGLLARAAMVQASDSEIEDIKEMIEDVIDELYREDD</sequence>
<organism evidence="2 3">
    <name type="scientific">Limnoglobus roseus</name>
    <dbReference type="NCBI Taxonomy" id="2598579"/>
    <lineage>
        <taxon>Bacteria</taxon>
        <taxon>Pseudomonadati</taxon>
        <taxon>Planctomycetota</taxon>
        <taxon>Planctomycetia</taxon>
        <taxon>Gemmatales</taxon>
        <taxon>Gemmataceae</taxon>
        <taxon>Limnoglobus</taxon>
    </lineage>
</organism>
<keyword evidence="1" id="KW-0812">Transmembrane</keyword>
<protein>
    <submittedName>
        <fullName evidence="2">Uncharacterized protein</fullName>
    </submittedName>
</protein>
<dbReference type="EMBL" id="CP042425">
    <property type="protein sequence ID" value="QEL15450.1"/>
    <property type="molecule type" value="Genomic_DNA"/>
</dbReference>
<evidence type="ECO:0000313" key="2">
    <source>
        <dbReference type="EMBL" id="QEL15450.1"/>
    </source>
</evidence>
<keyword evidence="3" id="KW-1185">Reference proteome</keyword>
<dbReference type="RefSeq" id="WP_149110267.1">
    <property type="nucleotide sequence ID" value="NZ_CP042425.1"/>
</dbReference>